<gene>
    <name evidence="2" type="ORF">X797_005914</name>
</gene>
<accession>A0A0A1UV05</accession>
<reference evidence="2 3" key="1">
    <citation type="submission" date="2014-02" db="EMBL/GenBank/DDBJ databases">
        <title>The genome sequence of the entomopathogenic fungus Metarhizium robertsii ARSEF 2575.</title>
        <authorList>
            <person name="Giuliano Garisto Donzelli B."/>
            <person name="Roe B.A."/>
            <person name="Macmil S.L."/>
            <person name="Krasnoff S.B."/>
            <person name="Gibson D.M."/>
        </authorList>
    </citation>
    <scope>NUCLEOTIDE SEQUENCE [LARGE SCALE GENOMIC DNA]</scope>
    <source>
        <strain evidence="2 3">ARSEF 2575</strain>
    </source>
</reference>
<dbReference type="AlphaFoldDB" id="A0A0A1UV05"/>
<comment type="caution">
    <text evidence="2">The sequence shown here is derived from an EMBL/GenBank/DDBJ whole genome shotgun (WGS) entry which is preliminary data.</text>
</comment>
<evidence type="ECO:0000313" key="2">
    <source>
        <dbReference type="EMBL" id="EXV00901.1"/>
    </source>
</evidence>
<dbReference type="Proteomes" id="UP000030151">
    <property type="component" value="Unassembled WGS sequence"/>
</dbReference>
<dbReference type="OrthoDB" id="4941401at2759"/>
<sequence>MEASDTTVPSPYDTLSSIFSSTLHVILSKMVGSQFPDSIEVSSSSGSSSAVSHDTFFSMLDASEHENTPQALINVINGILGPIQESQRTMSDESWTSGADDNDPEPSPPPSPPKTPPPFWPRPRPRNRAEQDGMDVWDMISDEEEIREAEWETL</sequence>
<protein>
    <submittedName>
        <fullName evidence="2">Uncharacterized protein</fullName>
    </submittedName>
</protein>
<feature type="compositionally biased region" description="Pro residues" evidence="1">
    <location>
        <begin position="105"/>
        <end position="122"/>
    </location>
</feature>
<feature type="region of interest" description="Disordered" evidence="1">
    <location>
        <begin position="83"/>
        <end position="137"/>
    </location>
</feature>
<name>A0A0A1UV05_9HYPO</name>
<dbReference type="EMBL" id="JELW01000010">
    <property type="protein sequence ID" value="EXV00901.1"/>
    <property type="molecule type" value="Genomic_DNA"/>
</dbReference>
<feature type="compositionally biased region" description="Polar residues" evidence="1">
    <location>
        <begin position="84"/>
        <end position="99"/>
    </location>
</feature>
<organism evidence="2 3">
    <name type="scientific">Metarhizium robertsii</name>
    <dbReference type="NCBI Taxonomy" id="568076"/>
    <lineage>
        <taxon>Eukaryota</taxon>
        <taxon>Fungi</taxon>
        <taxon>Dikarya</taxon>
        <taxon>Ascomycota</taxon>
        <taxon>Pezizomycotina</taxon>
        <taxon>Sordariomycetes</taxon>
        <taxon>Hypocreomycetidae</taxon>
        <taxon>Hypocreales</taxon>
        <taxon>Clavicipitaceae</taxon>
        <taxon>Metarhizium</taxon>
    </lineage>
</organism>
<proteinExistence type="predicted"/>
<evidence type="ECO:0000256" key="1">
    <source>
        <dbReference type="SAM" id="MobiDB-lite"/>
    </source>
</evidence>
<evidence type="ECO:0000313" key="3">
    <source>
        <dbReference type="Proteomes" id="UP000030151"/>
    </source>
</evidence>
<dbReference type="HOGENOM" id="CLU_119641_0_0_1"/>